<comment type="caution">
    <text evidence="1">The sequence shown here is derived from an EMBL/GenBank/DDBJ whole genome shotgun (WGS) entry which is preliminary data.</text>
</comment>
<protein>
    <submittedName>
        <fullName evidence="1">Uncharacterized protein</fullName>
    </submittedName>
</protein>
<dbReference type="EMBL" id="CAXKWB010042561">
    <property type="protein sequence ID" value="CAL4158081.1"/>
    <property type="molecule type" value="Genomic_DNA"/>
</dbReference>
<evidence type="ECO:0000313" key="2">
    <source>
        <dbReference type="Proteomes" id="UP001497623"/>
    </source>
</evidence>
<dbReference type="AlphaFoldDB" id="A0AAV2S1I6"/>
<proteinExistence type="predicted"/>
<evidence type="ECO:0000313" key="1">
    <source>
        <dbReference type="EMBL" id="CAL4158081.1"/>
    </source>
</evidence>
<reference evidence="1 2" key="1">
    <citation type="submission" date="2024-05" db="EMBL/GenBank/DDBJ databases">
        <authorList>
            <person name="Wallberg A."/>
        </authorList>
    </citation>
    <scope>NUCLEOTIDE SEQUENCE [LARGE SCALE GENOMIC DNA]</scope>
</reference>
<name>A0AAV2S1I6_MEGNR</name>
<sequence length="126" mass="14283">MKNATKLWSETESVIEKVTNGVNFYNILTHDGLSSTTSNQINRIKRFSKPYLGSLYQRHVGILQAELDKLMNGPVRDKLKVIPKNVTWGGQSELVFEALSEDFMNSAVKNDNILTELMNLICTQFC</sequence>
<gene>
    <name evidence="1" type="ORF">MNOR_LOCUS32034</name>
</gene>
<keyword evidence="2" id="KW-1185">Reference proteome</keyword>
<accession>A0AAV2S1I6</accession>
<dbReference type="Proteomes" id="UP001497623">
    <property type="component" value="Unassembled WGS sequence"/>
</dbReference>
<organism evidence="1 2">
    <name type="scientific">Meganyctiphanes norvegica</name>
    <name type="common">Northern krill</name>
    <name type="synonym">Thysanopoda norvegica</name>
    <dbReference type="NCBI Taxonomy" id="48144"/>
    <lineage>
        <taxon>Eukaryota</taxon>
        <taxon>Metazoa</taxon>
        <taxon>Ecdysozoa</taxon>
        <taxon>Arthropoda</taxon>
        <taxon>Crustacea</taxon>
        <taxon>Multicrustacea</taxon>
        <taxon>Malacostraca</taxon>
        <taxon>Eumalacostraca</taxon>
        <taxon>Eucarida</taxon>
        <taxon>Euphausiacea</taxon>
        <taxon>Euphausiidae</taxon>
        <taxon>Meganyctiphanes</taxon>
    </lineage>
</organism>